<keyword evidence="3" id="KW-0479">Metal-binding</keyword>
<keyword evidence="2" id="KW-0949">S-adenosyl-L-methionine</keyword>
<evidence type="ECO:0000256" key="1">
    <source>
        <dbReference type="ARBA" id="ARBA00001966"/>
    </source>
</evidence>
<keyword evidence="4" id="KW-0408">Iron</keyword>
<dbReference type="CDD" id="cd01335">
    <property type="entry name" value="Radical_SAM"/>
    <property type="match status" value="1"/>
</dbReference>
<reference evidence="7 8" key="1">
    <citation type="journal article" date="2011" name="Int. J. Syst. Evol. Microbiol.">
        <title>Description of Undibacterium oligocarboniphilum sp. nov., isolated from purified water, and Undibacterium pigrum strain CCUG 49012 as the type strain of Undibacterium parvum sp. nov., and emended descriptions of the genus Undibacterium and the species Undibacterium pigrum.</title>
        <authorList>
            <person name="Eder W."/>
            <person name="Wanner G."/>
            <person name="Ludwig W."/>
            <person name="Busse H.J."/>
            <person name="Ziemke-Kageler F."/>
            <person name="Lang E."/>
        </authorList>
    </citation>
    <scope>NUCLEOTIDE SEQUENCE [LARGE SCALE GENOMIC DNA]</scope>
    <source>
        <strain evidence="7 8">DSM 23061</strain>
    </source>
</reference>
<evidence type="ECO:0000256" key="3">
    <source>
        <dbReference type="ARBA" id="ARBA00022723"/>
    </source>
</evidence>
<dbReference type="Gene3D" id="3.20.20.70">
    <property type="entry name" value="Aldolase class I"/>
    <property type="match status" value="1"/>
</dbReference>
<evidence type="ECO:0000313" key="8">
    <source>
        <dbReference type="Proteomes" id="UP000275663"/>
    </source>
</evidence>
<proteinExistence type="predicted"/>
<evidence type="ECO:0000256" key="2">
    <source>
        <dbReference type="ARBA" id="ARBA00022691"/>
    </source>
</evidence>
<dbReference type="AlphaFoldDB" id="A0A3Q9BQ60"/>
<name>A0A3Q9BQ60_9BURK</name>
<feature type="domain" description="Radical SAM core" evidence="6">
    <location>
        <begin position="27"/>
        <end position="242"/>
    </location>
</feature>
<dbReference type="InterPro" id="IPR013785">
    <property type="entry name" value="Aldolase_TIM"/>
</dbReference>
<dbReference type="EMBL" id="CP034464">
    <property type="protein sequence ID" value="AZP11902.1"/>
    <property type="molecule type" value="Genomic_DNA"/>
</dbReference>
<evidence type="ECO:0000256" key="4">
    <source>
        <dbReference type="ARBA" id="ARBA00023004"/>
    </source>
</evidence>
<dbReference type="InterPro" id="IPR058240">
    <property type="entry name" value="rSAM_sf"/>
</dbReference>
<dbReference type="InterPro" id="IPR007197">
    <property type="entry name" value="rSAM"/>
</dbReference>
<evidence type="ECO:0000313" key="7">
    <source>
        <dbReference type="EMBL" id="AZP11902.1"/>
    </source>
</evidence>
<keyword evidence="5" id="KW-0411">Iron-sulfur</keyword>
<dbReference type="KEGG" id="upv:EJN92_07735"/>
<dbReference type="Pfam" id="PF04055">
    <property type="entry name" value="Radical_SAM"/>
    <property type="match status" value="1"/>
</dbReference>
<dbReference type="SFLD" id="SFLDG01067">
    <property type="entry name" value="SPASM/twitch_domain_containing"/>
    <property type="match status" value="1"/>
</dbReference>
<dbReference type="Proteomes" id="UP000275663">
    <property type="component" value="Chromosome"/>
</dbReference>
<dbReference type="SUPFAM" id="SSF102114">
    <property type="entry name" value="Radical SAM enzymes"/>
    <property type="match status" value="1"/>
</dbReference>
<dbReference type="PROSITE" id="PS51918">
    <property type="entry name" value="RADICAL_SAM"/>
    <property type="match status" value="1"/>
</dbReference>
<protein>
    <submittedName>
        <fullName evidence="7">Radical SAM protein</fullName>
    </submittedName>
</protein>
<dbReference type="PANTHER" id="PTHR11228">
    <property type="entry name" value="RADICAL SAM DOMAIN PROTEIN"/>
    <property type="match status" value="1"/>
</dbReference>
<dbReference type="GO" id="GO:0046872">
    <property type="term" value="F:metal ion binding"/>
    <property type="evidence" value="ECO:0007669"/>
    <property type="project" value="UniProtKB-KW"/>
</dbReference>
<evidence type="ECO:0000256" key="5">
    <source>
        <dbReference type="ARBA" id="ARBA00023014"/>
    </source>
</evidence>
<dbReference type="PANTHER" id="PTHR11228:SF7">
    <property type="entry name" value="PQQA PEPTIDE CYCLASE"/>
    <property type="match status" value="1"/>
</dbReference>
<evidence type="ECO:0000259" key="6">
    <source>
        <dbReference type="PROSITE" id="PS51918"/>
    </source>
</evidence>
<dbReference type="GO" id="GO:0003824">
    <property type="term" value="F:catalytic activity"/>
    <property type="evidence" value="ECO:0007669"/>
    <property type="project" value="InterPro"/>
</dbReference>
<keyword evidence="8" id="KW-1185">Reference proteome</keyword>
<sequence length="370" mass="39783">MTNTMAHSAVDSLAHSAPDFIAGSCNSPTGVAPVLQVHPTRLCNLACAHCYTSSGPGLRQQLDISMLRACLRDAAQLGYRQLAVSGGEPLLYPQLSGLLEQARALGMLTSITSNGMLATTERWATISPMLDLVAISIDGNPQEHDAIRAQHGAYAKTLNNLAVIRASGVPFGFIFTLTQYNVDSLEFIVKLAAEQGARSVQIHPLTLSGRAIDNLADARPDAQELFVGLAEAARLGQELGVAVHVDALSWQQVQSYRSHLVPQRPVTRLTAVAPVLVVQADGMLVPLTHDVSQRFWLGNLNQASLVSLAQNWLHSGSADQLALVCEQSWEQLSALERQQSPAVYWYDVVAERSHLLPSSSLVSAGTRQTA</sequence>
<organism evidence="7 8">
    <name type="scientific">Undibacterium parvum</name>
    <dbReference type="NCBI Taxonomy" id="401471"/>
    <lineage>
        <taxon>Bacteria</taxon>
        <taxon>Pseudomonadati</taxon>
        <taxon>Pseudomonadota</taxon>
        <taxon>Betaproteobacteria</taxon>
        <taxon>Burkholderiales</taxon>
        <taxon>Oxalobacteraceae</taxon>
        <taxon>Undibacterium</taxon>
    </lineage>
</organism>
<comment type="cofactor">
    <cofactor evidence="1">
        <name>[4Fe-4S] cluster</name>
        <dbReference type="ChEBI" id="CHEBI:49883"/>
    </cofactor>
</comment>
<dbReference type="GO" id="GO:0051536">
    <property type="term" value="F:iron-sulfur cluster binding"/>
    <property type="evidence" value="ECO:0007669"/>
    <property type="project" value="UniProtKB-KW"/>
</dbReference>
<dbReference type="InterPro" id="IPR006638">
    <property type="entry name" value="Elp3/MiaA/NifB-like_rSAM"/>
</dbReference>
<gene>
    <name evidence="7" type="ORF">EJN92_07735</name>
</gene>
<dbReference type="SMART" id="SM00729">
    <property type="entry name" value="Elp3"/>
    <property type="match status" value="1"/>
</dbReference>
<dbReference type="SFLD" id="SFLDS00029">
    <property type="entry name" value="Radical_SAM"/>
    <property type="match status" value="1"/>
</dbReference>
<accession>A0A3Q9BQ60</accession>
<dbReference type="InterPro" id="IPR050377">
    <property type="entry name" value="Radical_SAM_PqqE_MftC-like"/>
</dbReference>